<protein>
    <submittedName>
        <fullName evidence="2">DUF4249 domain-containing protein</fullName>
    </submittedName>
</protein>
<feature type="signal peptide" evidence="1">
    <location>
        <begin position="1"/>
        <end position="18"/>
    </location>
</feature>
<dbReference type="RefSeq" id="WP_116724898.1">
    <property type="nucleotide sequence ID" value="NZ_QCZI01000009.1"/>
</dbReference>
<feature type="chain" id="PRO_5015613378" evidence="1">
    <location>
        <begin position="19"/>
        <end position="273"/>
    </location>
</feature>
<evidence type="ECO:0000313" key="2">
    <source>
        <dbReference type="EMBL" id="PWA05024.1"/>
    </source>
</evidence>
<dbReference type="SUPFAM" id="SSF49478">
    <property type="entry name" value="Cna protein B-type domain"/>
    <property type="match status" value="1"/>
</dbReference>
<reference evidence="2 3" key="1">
    <citation type="submission" date="2018-04" db="EMBL/GenBank/DDBJ databases">
        <title>Flavobacterium sp. nov., isolated from glacier ice.</title>
        <authorList>
            <person name="Liu Q."/>
            <person name="Xin Y.-H."/>
        </authorList>
    </citation>
    <scope>NUCLEOTIDE SEQUENCE [LARGE SCALE GENOMIC DNA]</scope>
    <source>
        <strain evidence="2 3">RB1R5</strain>
    </source>
</reference>
<keyword evidence="3" id="KW-1185">Reference proteome</keyword>
<dbReference type="AlphaFoldDB" id="A0A2U1JJ44"/>
<evidence type="ECO:0000256" key="1">
    <source>
        <dbReference type="SAM" id="SignalP"/>
    </source>
</evidence>
<organism evidence="2 3">
    <name type="scientific">Flavobacterium psychrotolerans</name>
    <dbReference type="NCBI Taxonomy" id="2169410"/>
    <lineage>
        <taxon>Bacteria</taxon>
        <taxon>Pseudomonadati</taxon>
        <taxon>Bacteroidota</taxon>
        <taxon>Flavobacteriia</taxon>
        <taxon>Flavobacteriales</taxon>
        <taxon>Flavobacteriaceae</taxon>
        <taxon>Flavobacterium</taxon>
    </lineage>
</organism>
<proteinExistence type="predicted"/>
<sequence length="273" mass="30206">MKNLYVLVVLLTALFFNGCEDVVNVDLNSAPPKLVIDGAINWQKGTLGNTQTIRLSTTSDYFSSAKPTVSGATVFVKNSENTVFTFAETSNTGNYVCTNFIPHLNETYTLTVVSAGQTYMATETLTSIAPIKNIVQNNEGGFTGTDIEIKAFYTDPANEENYYLYKYKYPNQIKSGYYVDDDTFFQGNDFFSLSQNNDIKAGDQIEISHFGISKAYYNYMSVLLSIAGNTGGGPFQSPPATVRGNIINTTNFSNYALGYFRLCEVETKNYTVQ</sequence>
<accession>A0A2U1JJ44</accession>
<dbReference type="InterPro" id="IPR025345">
    <property type="entry name" value="DUF4249"/>
</dbReference>
<keyword evidence="1" id="KW-0732">Signal</keyword>
<evidence type="ECO:0000313" key="3">
    <source>
        <dbReference type="Proteomes" id="UP000245449"/>
    </source>
</evidence>
<dbReference type="OrthoDB" id="1430047at2"/>
<dbReference type="Proteomes" id="UP000245449">
    <property type="component" value="Unassembled WGS sequence"/>
</dbReference>
<name>A0A2U1JJ44_9FLAO</name>
<gene>
    <name evidence="2" type="ORF">DB895_08285</name>
</gene>
<dbReference type="EMBL" id="QCZI01000009">
    <property type="protein sequence ID" value="PWA05024.1"/>
    <property type="molecule type" value="Genomic_DNA"/>
</dbReference>
<dbReference type="Pfam" id="PF14054">
    <property type="entry name" value="DUF4249"/>
    <property type="match status" value="1"/>
</dbReference>
<comment type="caution">
    <text evidence="2">The sequence shown here is derived from an EMBL/GenBank/DDBJ whole genome shotgun (WGS) entry which is preliminary data.</text>
</comment>